<comment type="catalytic activity">
    <reaction evidence="7">
        <text>L-histidyl-[ribosomal protein uL15] + 2-oxoglutarate + O2 = (3S)-3-hydroxy-L-histidyl-[ribosomal protein uL15] + succinate + CO2</text>
        <dbReference type="Rhea" id="RHEA:54024"/>
        <dbReference type="Rhea" id="RHEA-COMP:13760"/>
        <dbReference type="Rhea" id="RHEA-COMP:13761"/>
        <dbReference type="ChEBI" id="CHEBI:15379"/>
        <dbReference type="ChEBI" id="CHEBI:16526"/>
        <dbReference type="ChEBI" id="CHEBI:16810"/>
        <dbReference type="ChEBI" id="CHEBI:29979"/>
        <dbReference type="ChEBI" id="CHEBI:30031"/>
        <dbReference type="ChEBI" id="CHEBI:138021"/>
    </reaction>
</comment>
<dbReference type="PANTHER" id="PTHR13096">
    <property type="entry name" value="MINA53 MYC INDUCED NUCLEAR ANTIGEN"/>
    <property type="match status" value="1"/>
</dbReference>
<evidence type="ECO:0000313" key="12">
    <source>
        <dbReference type="EMBL" id="CAJ1064463.1"/>
    </source>
</evidence>
<evidence type="ECO:0000256" key="7">
    <source>
        <dbReference type="ARBA" id="ARBA00047687"/>
    </source>
</evidence>
<keyword evidence="9" id="KW-0560">Oxidoreductase</keyword>
<dbReference type="Proteomes" id="UP001178508">
    <property type="component" value="Chromosome 9"/>
</dbReference>
<evidence type="ECO:0000256" key="3">
    <source>
        <dbReference type="ARBA" id="ARBA00022723"/>
    </source>
</evidence>
<comment type="similarity">
    <text evidence="5">Belongs to the ROX family. MINA53 subfamily.</text>
</comment>
<feature type="domain" description="JmjC" evidence="11">
    <location>
        <begin position="337"/>
        <end position="469"/>
    </location>
</feature>
<dbReference type="GO" id="GO:0005506">
    <property type="term" value="F:iron ion binding"/>
    <property type="evidence" value="ECO:0007669"/>
    <property type="project" value="UniProtKB-UniRule"/>
</dbReference>
<feature type="region of interest" description="Disordered" evidence="10">
    <location>
        <begin position="198"/>
        <end position="232"/>
    </location>
</feature>
<dbReference type="AlphaFoldDB" id="A0AAV1FVN1"/>
<evidence type="ECO:0000256" key="4">
    <source>
        <dbReference type="ARBA" id="ARBA00023004"/>
    </source>
</evidence>
<keyword evidence="3 9" id="KW-0479">Metal-binding</keyword>
<dbReference type="InterPro" id="IPR003347">
    <property type="entry name" value="JmjC_dom"/>
</dbReference>
<dbReference type="GO" id="GO:0042254">
    <property type="term" value="P:ribosome biogenesis"/>
    <property type="evidence" value="ECO:0007669"/>
    <property type="project" value="UniProtKB-KW"/>
</dbReference>
<reference evidence="12" key="1">
    <citation type="submission" date="2023-08" db="EMBL/GenBank/DDBJ databases">
        <authorList>
            <person name="Alioto T."/>
            <person name="Alioto T."/>
            <person name="Gomez Garrido J."/>
        </authorList>
    </citation>
    <scope>NUCLEOTIDE SEQUENCE</scope>
</reference>
<keyword evidence="9" id="KW-0804">Transcription</keyword>
<keyword evidence="4 9" id="KW-0408">Iron</keyword>
<organism evidence="12 13">
    <name type="scientific">Xyrichtys novacula</name>
    <name type="common">Pearly razorfish</name>
    <name type="synonym">Hemipteronotus novacula</name>
    <dbReference type="NCBI Taxonomy" id="13765"/>
    <lineage>
        <taxon>Eukaryota</taxon>
        <taxon>Metazoa</taxon>
        <taxon>Chordata</taxon>
        <taxon>Craniata</taxon>
        <taxon>Vertebrata</taxon>
        <taxon>Euteleostomi</taxon>
        <taxon>Actinopterygii</taxon>
        <taxon>Neopterygii</taxon>
        <taxon>Teleostei</taxon>
        <taxon>Neoteleostei</taxon>
        <taxon>Acanthomorphata</taxon>
        <taxon>Eupercaria</taxon>
        <taxon>Labriformes</taxon>
        <taxon>Labridae</taxon>
        <taxon>Xyrichtys</taxon>
    </lineage>
</organism>
<name>A0AAV1FVN1_XYRNO</name>
<dbReference type="InterPro" id="IPR039994">
    <property type="entry name" value="NO66-like"/>
</dbReference>
<comment type="cofactor">
    <cofactor evidence="9">
        <name>Fe(2+)</name>
        <dbReference type="ChEBI" id="CHEBI:29033"/>
    </cofactor>
    <text evidence="9">Binds 1 Fe(2+) ion per subunit.</text>
</comment>
<dbReference type="EC" id="1.14.11.-" evidence="9"/>
<proteinExistence type="inferred from homology"/>
<keyword evidence="13" id="KW-1185">Reference proteome</keyword>
<dbReference type="Gene3D" id="1.10.10.1500">
    <property type="entry name" value="JmjC domain-containing ribosomal oxygenase (ROX), dimer domain"/>
    <property type="match status" value="1"/>
</dbReference>
<accession>A0AAV1FVN1</accession>
<dbReference type="GO" id="GO:0032453">
    <property type="term" value="F:histone H3K4 demethylase activity"/>
    <property type="evidence" value="ECO:0007669"/>
    <property type="project" value="TreeGrafter"/>
</dbReference>
<evidence type="ECO:0000256" key="2">
    <source>
        <dbReference type="ARBA" id="ARBA00022517"/>
    </source>
</evidence>
<comment type="function">
    <text evidence="6">Oxygenase that can act as both a histone lysine demethylase and a ribosomal histidine hydroxylase. Is involved in the demethylation of trimethylated 'Lys-9' on histone H3 (H3K9me3), leading to an increase in ribosomal RNA expression. Also catalyzes the hydroxylation of 60S ribosomal protein L27a on 'His-39'. May play an important role in cell growth and survival. May be involved in ribosome biogenesis, most likely during the assembly process of pre-ribosomal particles.</text>
</comment>
<dbReference type="GO" id="GO:0036139">
    <property type="term" value="F:peptidyl-histidine dioxygenase activity"/>
    <property type="evidence" value="ECO:0007669"/>
    <property type="project" value="UniProtKB-EC"/>
</dbReference>
<dbReference type="Gene3D" id="3.90.930.40">
    <property type="match status" value="1"/>
</dbReference>
<sequence>MNKCRWCDICSKEKPGNALPDDFEQLLPEGYCHLLCMHTPMEESGFTAYVKLQLITREEAETWLEDFQQSSKVTLRVAKTYPITEDAVRRNSYRVDLRCRHSRGQTAHSQRNTHCPAGVYLVLKKQTHSQKRKSRSSDAHIQEGLLLHVTIKHHHNHPLGCFEVLQQRDVGAGFSRQNHDVRCDSLISSLVSPSLQLKMPKKRKIKTQSGEDEQLPPKQSRVEPSNPPSPLNFHSPADLFSSLLQPLDSETFFREFWEKKPLHLQRSDPLTASYYKSLFQLSDLQTLCSQGLQYYRDVNVVRCIKGQKKDLNQEGRVKHTVLNKNLDQDKATIQFHQPQRFKDELWKIQEKLECFFGALVGSNIYITPEDSQGLPAHYDDVEVFILQLEGQKRWRLYNPTVPLATEYCVEPEDRIGSPTHEITLKEGDLLYFPRGTIHQASTPPGVHHSTHLTLSTYQRMSWGDLLSNVIPSMLCDRSKTDVSLREGMPRQLLLGSSGSEDTCKRLAAHLRALADVMDTGKQEVKCAHLKRDFIMNRLPPYSQELIQPMGRIPALEDLVCLRFKDHIVITVEPPQQRTDVDTEQVVFVLHSLKNQRENHMTGEYEEQEISRGLQFPLSHLRALQQLQQEEQVSVAQLQLSSQEDKLNLVLALWSESLLEAL</sequence>
<dbReference type="PROSITE" id="PS51184">
    <property type="entry name" value="JMJC"/>
    <property type="match status" value="1"/>
</dbReference>
<evidence type="ECO:0000256" key="5">
    <source>
        <dbReference type="ARBA" id="ARBA00034314"/>
    </source>
</evidence>
<keyword evidence="9" id="KW-0223">Dioxygenase</keyword>
<dbReference type="PANTHER" id="PTHR13096:SF7">
    <property type="entry name" value="RIBOSOMAL OXYGENASE 2"/>
    <property type="match status" value="1"/>
</dbReference>
<evidence type="ECO:0000256" key="9">
    <source>
        <dbReference type="RuleBase" id="RU366061"/>
    </source>
</evidence>
<dbReference type="GO" id="GO:0005730">
    <property type="term" value="C:nucleolus"/>
    <property type="evidence" value="ECO:0007669"/>
    <property type="project" value="UniProtKB-SubCell"/>
</dbReference>
<keyword evidence="9" id="KW-0805">Transcription regulation</keyword>
<evidence type="ECO:0000256" key="8">
    <source>
        <dbReference type="ARBA" id="ARBA00049465"/>
    </source>
</evidence>
<evidence type="ECO:0000256" key="6">
    <source>
        <dbReference type="ARBA" id="ARBA00046256"/>
    </source>
</evidence>
<evidence type="ECO:0000256" key="10">
    <source>
        <dbReference type="SAM" id="MobiDB-lite"/>
    </source>
</evidence>
<dbReference type="Gene3D" id="2.60.120.650">
    <property type="entry name" value="Cupin"/>
    <property type="match status" value="1"/>
</dbReference>
<protein>
    <recommendedName>
        <fullName evidence="9">Bifunctional lysine-specific demethylase and histidyl-hydroxylase</fullName>
        <ecNumber evidence="9">1.14.11.-</ecNumber>
    </recommendedName>
</protein>
<evidence type="ECO:0000259" key="11">
    <source>
        <dbReference type="PROSITE" id="PS51184"/>
    </source>
</evidence>
<comment type="subcellular location">
    <subcellularLocation>
        <location evidence="1">Nucleus</location>
        <location evidence="1">Nucleolus</location>
    </subcellularLocation>
</comment>
<comment type="catalytic activity">
    <reaction evidence="8">
        <text>L-histidyl-[protein] + 2-oxoglutarate + O2 = (3S)-3-hydroxy-L-histidyl-[protein] + succinate + CO2</text>
        <dbReference type="Rhea" id="RHEA:54256"/>
        <dbReference type="Rhea" id="RHEA-COMP:9745"/>
        <dbReference type="Rhea" id="RHEA-COMP:13840"/>
        <dbReference type="ChEBI" id="CHEBI:15379"/>
        <dbReference type="ChEBI" id="CHEBI:16526"/>
        <dbReference type="ChEBI" id="CHEBI:16810"/>
        <dbReference type="ChEBI" id="CHEBI:29979"/>
        <dbReference type="ChEBI" id="CHEBI:30031"/>
        <dbReference type="ChEBI" id="CHEBI:138021"/>
        <dbReference type="EC" id="1.14.11.79"/>
    </reaction>
</comment>
<gene>
    <name evidence="12" type="ORF">XNOV1_A043532</name>
</gene>
<keyword evidence="9" id="KW-0539">Nucleus</keyword>
<keyword evidence="2" id="KW-0690">Ribosome biogenesis</keyword>
<dbReference type="SUPFAM" id="SSF51197">
    <property type="entry name" value="Clavaminate synthase-like"/>
    <property type="match status" value="1"/>
</dbReference>
<dbReference type="Pfam" id="PF08007">
    <property type="entry name" value="JmjC_2"/>
    <property type="match status" value="1"/>
</dbReference>
<dbReference type="GO" id="GO:0051864">
    <property type="term" value="F:histone H3K36 demethylase activity"/>
    <property type="evidence" value="ECO:0007669"/>
    <property type="project" value="TreeGrafter"/>
</dbReference>
<dbReference type="EMBL" id="OY660872">
    <property type="protein sequence ID" value="CAJ1064463.1"/>
    <property type="molecule type" value="Genomic_DNA"/>
</dbReference>
<evidence type="ECO:0000256" key="1">
    <source>
        <dbReference type="ARBA" id="ARBA00004604"/>
    </source>
</evidence>
<evidence type="ECO:0000313" key="13">
    <source>
        <dbReference type="Proteomes" id="UP001178508"/>
    </source>
</evidence>